<feature type="transmembrane region" description="Helical" evidence="1">
    <location>
        <begin position="319"/>
        <end position="339"/>
    </location>
</feature>
<dbReference type="Proteomes" id="UP000060778">
    <property type="component" value="Chromosome"/>
</dbReference>
<organism evidence="2 3">
    <name type="scientific">Ignicoccus islandicus DSM 13165</name>
    <dbReference type="NCBI Taxonomy" id="940295"/>
    <lineage>
        <taxon>Archaea</taxon>
        <taxon>Thermoproteota</taxon>
        <taxon>Thermoprotei</taxon>
        <taxon>Desulfurococcales</taxon>
        <taxon>Desulfurococcaceae</taxon>
        <taxon>Ignicoccus</taxon>
    </lineage>
</organism>
<proteinExistence type="predicted"/>
<feature type="transmembrane region" description="Helical" evidence="1">
    <location>
        <begin position="181"/>
        <end position="201"/>
    </location>
</feature>
<accession>A0A0U3F3S6</accession>
<feature type="transmembrane region" description="Helical" evidence="1">
    <location>
        <begin position="238"/>
        <end position="265"/>
    </location>
</feature>
<dbReference type="OrthoDB" id="387715at2157"/>
<feature type="transmembrane region" description="Helical" evidence="1">
    <location>
        <begin position="100"/>
        <end position="118"/>
    </location>
</feature>
<keyword evidence="1" id="KW-1133">Transmembrane helix</keyword>
<protein>
    <submittedName>
        <fullName evidence="2">Uncharacterized protein</fullName>
    </submittedName>
</protein>
<evidence type="ECO:0000313" key="3">
    <source>
        <dbReference type="Proteomes" id="UP000060778"/>
    </source>
</evidence>
<dbReference type="STRING" id="940295.EYM_01290"/>
<feature type="transmembrane region" description="Helical" evidence="1">
    <location>
        <begin position="66"/>
        <end position="88"/>
    </location>
</feature>
<dbReference type="AlphaFoldDB" id="A0A0U3F3S6"/>
<evidence type="ECO:0000313" key="2">
    <source>
        <dbReference type="EMBL" id="ALU12197.1"/>
    </source>
</evidence>
<dbReference type="KEGG" id="iis:EYM_01290"/>
<sequence>MKNALAMTVVALLISIVPVLSLLNFNFSTDAANVACRAGCACGFKFAHLYLILVPFKFLCPYLPPWFFTVFLAWIHGLAVAVTALILYKAGEEVKSGYGIPIALTFLLYPGTWGALSFDFHPDNIGLVFMALAYYLVLIKERPLSGYAVSSLAILSKESYAFPILGLALYRVVSSKGRDKVSLLALIAFVAIGYLAVFELLPRLGGAKGGLLTFRWGPLTFDNFVEKLITLPLHEKKFLMLILIPIVNPLAAIASISFKSLLFLPDYFNLFMTLYRYDVKFDFGFHYHAIIALEFAVMILLAVREGLFDKLSVLKKNLGVMLLLNIFLNPITPLPYYSYVYDSLTHQLRFQSLIYPFVKYVTYRPLYTGWWECFPNQIHMLELFASEANPNVPVVVSFNVAPLLSPAYKVGWLGSPATDWRTYFRLLPAGPIYWNAVLYPDSLRTLTGGLLHLIIYYGDYWGPTTRFYLIQANGLKQSFDIPYFLLKKIAIDFNYVKGAGFYALVNATKLRELAKNLSINELPWGVKGPNGIRAPAFGDGYPIGTYRGYLYVDHNGTYEFYLNGVEYVEVDGVTLKPTAFELVLIKDGMFAVYAGKVYLTRGWHEIEWKTYSPLFGVYWKGPYSCAPRPLSVLRLAQELTPELLSFTT</sequence>
<reference evidence="2 3" key="1">
    <citation type="submission" date="2013-11" db="EMBL/GenBank/DDBJ databases">
        <title>Comparative genomics of Ignicoccus.</title>
        <authorList>
            <person name="Podar M."/>
        </authorList>
    </citation>
    <scope>NUCLEOTIDE SEQUENCE [LARGE SCALE GENOMIC DNA]</scope>
    <source>
        <strain evidence="2 3">DSM 13165</strain>
    </source>
</reference>
<evidence type="ECO:0000256" key="1">
    <source>
        <dbReference type="SAM" id="Phobius"/>
    </source>
</evidence>
<feature type="transmembrane region" description="Helical" evidence="1">
    <location>
        <begin position="124"/>
        <end position="139"/>
    </location>
</feature>
<dbReference type="GeneID" id="30679670"/>
<keyword evidence="1" id="KW-0472">Membrane</keyword>
<feature type="transmembrane region" description="Helical" evidence="1">
    <location>
        <begin position="6"/>
        <end position="27"/>
    </location>
</feature>
<feature type="transmembrane region" description="Helical" evidence="1">
    <location>
        <begin position="285"/>
        <end position="307"/>
    </location>
</feature>
<gene>
    <name evidence="2" type="ORF">EYM_01290</name>
</gene>
<keyword evidence="3" id="KW-1185">Reference proteome</keyword>
<name>A0A0U3F3S6_9CREN</name>
<dbReference type="EMBL" id="CP006867">
    <property type="protein sequence ID" value="ALU12197.1"/>
    <property type="molecule type" value="Genomic_DNA"/>
</dbReference>
<keyword evidence="1" id="KW-0812">Transmembrane</keyword>
<feature type="transmembrane region" description="Helical" evidence="1">
    <location>
        <begin position="34"/>
        <end position="54"/>
    </location>
</feature>
<dbReference type="RefSeq" id="WP_075049309.1">
    <property type="nucleotide sequence ID" value="NZ_CP006867.1"/>
</dbReference>